<proteinExistence type="predicted"/>
<evidence type="ECO:0000313" key="2">
    <source>
        <dbReference type="EMBL" id="TWO73250.1"/>
    </source>
</evidence>
<dbReference type="EMBL" id="VOBQ01000002">
    <property type="protein sequence ID" value="TWO73250.1"/>
    <property type="molecule type" value="Genomic_DNA"/>
</dbReference>
<dbReference type="OrthoDB" id="6028296at2"/>
<evidence type="ECO:0008006" key="4">
    <source>
        <dbReference type="Google" id="ProtNLM"/>
    </source>
</evidence>
<protein>
    <recommendedName>
        <fullName evidence="4">Diguanylate cyclase</fullName>
    </recommendedName>
</protein>
<organism evidence="2 3">
    <name type="scientific">Caenimonas sedimenti</name>
    <dbReference type="NCBI Taxonomy" id="2596921"/>
    <lineage>
        <taxon>Bacteria</taxon>
        <taxon>Pseudomonadati</taxon>
        <taxon>Pseudomonadota</taxon>
        <taxon>Betaproteobacteria</taxon>
        <taxon>Burkholderiales</taxon>
        <taxon>Comamonadaceae</taxon>
        <taxon>Caenimonas</taxon>
    </lineage>
</organism>
<keyword evidence="3" id="KW-1185">Reference proteome</keyword>
<evidence type="ECO:0000313" key="3">
    <source>
        <dbReference type="Proteomes" id="UP000318199"/>
    </source>
</evidence>
<keyword evidence="1" id="KW-1133">Transmembrane helix</keyword>
<name>A0A562ZXA4_9BURK</name>
<feature type="transmembrane region" description="Helical" evidence="1">
    <location>
        <begin position="90"/>
        <end position="110"/>
    </location>
</feature>
<evidence type="ECO:0000256" key="1">
    <source>
        <dbReference type="SAM" id="Phobius"/>
    </source>
</evidence>
<gene>
    <name evidence="2" type="ORF">FN976_01145</name>
</gene>
<dbReference type="Proteomes" id="UP000318199">
    <property type="component" value="Unassembled WGS sequence"/>
</dbReference>
<reference evidence="2 3" key="1">
    <citation type="submission" date="2019-07" db="EMBL/GenBank/DDBJ databases">
        <title>Caenimonas sedimenti sp. nov., isolated from activated sludge.</title>
        <authorList>
            <person name="Xu J."/>
        </authorList>
    </citation>
    <scope>NUCLEOTIDE SEQUENCE [LARGE SCALE GENOMIC DNA]</scope>
    <source>
        <strain evidence="2 3">HX-9-20</strain>
    </source>
</reference>
<comment type="caution">
    <text evidence="2">The sequence shown here is derived from an EMBL/GenBank/DDBJ whole genome shotgun (WGS) entry which is preliminary data.</text>
</comment>
<feature type="transmembrane region" description="Helical" evidence="1">
    <location>
        <begin position="130"/>
        <end position="148"/>
    </location>
</feature>
<sequence>MPLWVAAGLADWWCHRRTSIETTSGVRESAFHLALFAQMGVGVLAVLLLQVNAAILLLLGLLFVLHELTTWAELRFVVARREVRPIEQMIHSLMEILPLSALLLLVVVAGMNASLPDWRLRLKDEPLPPAYLVGVVVAVVLLNVLPLLEEFRRCWRARPAMKRPPRPGGATARMD</sequence>
<dbReference type="AlphaFoldDB" id="A0A562ZXA4"/>
<keyword evidence="1" id="KW-0812">Transmembrane</keyword>
<accession>A0A562ZXA4</accession>
<keyword evidence="1" id="KW-0472">Membrane</keyword>